<dbReference type="Proteomes" id="UP000254191">
    <property type="component" value="Unassembled WGS sequence"/>
</dbReference>
<evidence type="ECO:0000256" key="2">
    <source>
        <dbReference type="SAM" id="Phobius"/>
    </source>
</evidence>
<keyword evidence="2" id="KW-1133">Transmembrane helix</keyword>
<gene>
    <name evidence="3" type="ORF">NCTC11938_02582</name>
</gene>
<dbReference type="AlphaFoldDB" id="A0A379GBN6"/>
<evidence type="ECO:0000313" key="3">
    <source>
        <dbReference type="EMBL" id="SUC38316.1"/>
    </source>
</evidence>
<organism evidence="3 4">
    <name type="scientific">Proteus mirabilis</name>
    <dbReference type="NCBI Taxonomy" id="584"/>
    <lineage>
        <taxon>Bacteria</taxon>
        <taxon>Pseudomonadati</taxon>
        <taxon>Pseudomonadota</taxon>
        <taxon>Gammaproteobacteria</taxon>
        <taxon>Enterobacterales</taxon>
        <taxon>Morganellaceae</taxon>
        <taxon>Proteus</taxon>
    </lineage>
</organism>
<keyword evidence="2" id="KW-0472">Membrane</keyword>
<feature type="transmembrane region" description="Helical" evidence="2">
    <location>
        <begin position="53"/>
        <end position="75"/>
    </location>
</feature>
<protein>
    <submittedName>
        <fullName evidence="3">Putative signal transduction protein</fullName>
    </submittedName>
</protein>
<accession>A0A379GBN6</accession>
<feature type="coiled-coil region" evidence="1">
    <location>
        <begin position="14"/>
        <end position="48"/>
    </location>
</feature>
<keyword evidence="2" id="KW-0812">Transmembrane</keyword>
<proteinExistence type="predicted"/>
<sequence>MTCKNKVSNSDEIINGLKKENEQMRTKLAVAEKKLDFANQQLDDRQRDIILQWFMYGGGVAGAGSYFGFNIATYYSSSP</sequence>
<name>A0A379GBN6_PROMI</name>
<keyword evidence="1" id="KW-0175">Coiled coil</keyword>
<dbReference type="EMBL" id="UGTS01000005">
    <property type="protein sequence ID" value="SUC38316.1"/>
    <property type="molecule type" value="Genomic_DNA"/>
</dbReference>
<reference evidence="3 4" key="1">
    <citation type="submission" date="2018-06" db="EMBL/GenBank/DDBJ databases">
        <authorList>
            <consortium name="Pathogen Informatics"/>
            <person name="Doyle S."/>
        </authorList>
    </citation>
    <scope>NUCLEOTIDE SEQUENCE [LARGE SCALE GENOMIC DNA]</scope>
    <source>
        <strain evidence="3 4">NCTC11938</strain>
    </source>
</reference>
<evidence type="ECO:0000256" key="1">
    <source>
        <dbReference type="SAM" id="Coils"/>
    </source>
</evidence>
<evidence type="ECO:0000313" key="4">
    <source>
        <dbReference type="Proteomes" id="UP000254191"/>
    </source>
</evidence>